<dbReference type="Proteomes" id="UP000075391">
    <property type="component" value="Unassembled WGS sequence"/>
</dbReference>
<dbReference type="GO" id="GO:0016787">
    <property type="term" value="F:hydrolase activity"/>
    <property type="evidence" value="ECO:0007669"/>
    <property type="project" value="UniProtKB-KW"/>
</dbReference>
<sequence length="191" mass="21809">MNIAMPELTEKLNKPEIIKKSWVITLSGTRFNILDPDPAAVRMEDIACALARQARFNGHTRFFYSVGQHSCLGAEVSPTKEIALHMLFHDATEAYVGDLVSPVKALLPDFEIIESRIHWAISQKFNLEFPLPKVVKQIDRRLLATEVRDLITKDLASWNIGEDEPFEFPIIPWPPEVTEARFLEIARNLMK</sequence>
<dbReference type="Gene3D" id="1.10.3210.10">
    <property type="entry name" value="Hypothetical protein af1432"/>
    <property type="match status" value="1"/>
</dbReference>
<keyword evidence="1" id="KW-0378">Hydrolase</keyword>
<name>A0A150WFC5_BDEBC</name>
<dbReference type="EMBL" id="LUKF01000016">
    <property type="protein sequence ID" value="KYG61798.1"/>
    <property type="molecule type" value="Genomic_DNA"/>
</dbReference>
<dbReference type="AlphaFoldDB" id="A0A150WFC5"/>
<evidence type="ECO:0000313" key="2">
    <source>
        <dbReference type="Proteomes" id="UP000075391"/>
    </source>
</evidence>
<comment type="caution">
    <text evidence="1">The sequence shown here is derived from an EMBL/GenBank/DDBJ whole genome shotgun (WGS) entry which is preliminary data.</text>
</comment>
<organism evidence="1 2">
    <name type="scientific">Bdellovibrio bacteriovorus</name>
    <dbReference type="NCBI Taxonomy" id="959"/>
    <lineage>
        <taxon>Bacteria</taxon>
        <taxon>Pseudomonadati</taxon>
        <taxon>Bdellovibrionota</taxon>
        <taxon>Bdellovibrionia</taxon>
        <taxon>Bdellovibrionales</taxon>
        <taxon>Pseudobdellovibrionaceae</taxon>
        <taxon>Bdellovibrio</taxon>
    </lineage>
</organism>
<dbReference type="OrthoDB" id="1099791at2"/>
<protein>
    <submittedName>
        <fullName evidence="1">HD family phosphohydrolase</fullName>
    </submittedName>
</protein>
<dbReference type="RefSeq" id="WP_063243947.1">
    <property type="nucleotide sequence ID" value="NZ_CP168967.1"/>
</dbReference>
<dbReference type="SUPFAM" id="SSF109604">
    <property type="entry name" value="HD-domain/PDEase-like"/>
    <property type="match status" value="1"/>
</dbReference>
<proteinExistence type="predicted"/>
<evidence type="ECO:0000313" key="1">
    <source>
        <dbReference type="EMBL" id="KYG61798.1"/>
    </source>
</evidence>
<reference evidence="1 2" key="1">
    <citation type="submission" date="2016-03" db="EMBL/GenBank/DDBJ databases">
        <authorList>
            <person name="Ploux O."/>
        </authorList>
    </citation>
    <scope>NUCLEOTIDE SEQUENCE [LARGE SCALE GENOMIC DNA]</scope>
    <source>
        <strain evidence="1 2">BER2</strain>
    </source>
</reference>
<accession>A0A150WFC5</accession>
<gene>
    <name evidence="1" type="ORF">AZI85_06130</name>
</gene>